<protein>
    <submittedName>
        <fullName evidence="3">Uncharacterized protein</fullName>
    </submittedName>
</protein>
<sequence length="312" mass="35143">MPLLEETRMEICSQMEFMSGVPHAEVTSVEESTLYGESFLYHIKVDSWRNRYGVYGKEPYIPKPSDLFILGDTVPEVSSDLQRFGSSWSLASVVEDVKESDSVGDVDRVIYFKVKTSKPIRIEMKEGTRKPLFIVFLGNLATNTRTWKALHMFRNLNIINEVLCANYMVKENCSLCSAEVDRIWAGKVDSQLLLDLNESQRAVVLRTISAVQCNHRSSVKLVWGPPGTGKTKTISILLYSLLSMKYRTLACAPKNVAVAELALRILNLHKDACKSDLVKNNPHVTSQVCKRSIQSFSGTTQKKHQNIMHPSP</sequence>
<dbReference type="InterPro" id="IPR045529">
    <property type="entry name" value="DUF6469"/>
</dbReference>
<dbReference type="InterPro" id="IPR041677">
    <property type="entry name" value="DNA2/NAM7_AAA_11"/>
</dbReference>
<comment type="caution">
    <text evidence="3">The sequence shown here is derived from an EMBL/GenBank/DDBJ whole genome shotgun (WGS) entry which is preliminary data.</text>
</comment>
<reference evidence="3" key="1">
    <citation type="submission" date="2022-03" db="EMBL/GenBank/DDBJ databases">
        <title>A functionally conserved STORR gene fusion in Papaver species that diverged 16.8 million years ago.</title>
        <authorList>
            <person name="Catania T."/>
        </authorList>
    </citation>
    <scope>NUCLEOTIDE SEQUENCE</scope>
    <source>
        <strain evidence="3">S-191538</strain>
    </source>
</reference>
<dbReference type="GO" id="GO:0004386">
    <property type="term" value="F:helicase activity"/>
    <property type="evidence" value="ECO:0007669"/>
    <property type="project" value="InterPro"/>
</dbReference>
<dbReference type="SUPFAM" id="SSF52540">
    <property type="entry name" value="P-loop containing nucleoside triphosphate hydrolases"/>
    <property type="match status" value="1"/>
</dbReference>
<accession>A0AA41RVK2</accession>
<dbReference type="EMBL" id="JAJJMA010033487">
    <property type="protein sequence ID" value="MCL7024356.1"/>
    <property type="molecule type" value="Genomic_DNA"/>
</dbReference>
<evidence type="ECO:0000259" key="1">
    <source>
        <dbReference type="Pfam" id="PF13086"/>
    </source>
</evidence>
<dbReference type="PANTHER" id="PTHR10887">
    <property type="entry name" value="DNA2/NAM7 HELICASE FAMILY"/>
    <property type="match status" value="1"/>
</dbReference>
<dbReference type="PANTHER" id="PTHR10887:SF515">
    <property type="entry name" value="P-LOOP CONTAINING NUCLEOSIDE TRIPHOSPHATE HYDROLASES SUPERFAMILY PROTEIN"/>
    <property type="match status" value="1"/>
</dbReference>
<proteinExistence type="predicted"/>
<gene>
    <name evidence="3" type="ORF">MKW94_004154</name>
</gene>
<feature type="domain" description="DNA2/NAM7 helicase helicase" evidence="1">
    <location>
        <begin position="196"/>
        <end position="279"/>
    </location>
</feature>
<evidence type="ECO:0000313" key="3">
    <source>
        <dbReference type="EMBL" id="MCL7024356.1"/>
    </source>
</evidence>
<keyword evidence="4" id="KW-1185">Reference proteome</keyword>
<feature type="domain" description="DUF6469" evidence="2">
    <location>
        <begin position="22"/>
        <end position="156"/>
    </location>
</feature>
<dbReference type="Pfam" id="PF20073">
    <property type="entry name" value="DUF6469"/>
    <property type="match status" value="1"/>
</dbReference>
<dbReference type="InterPro" id="IPR027417">
    <property type="entry name" value="P-loop_NTPase"/>
</dbReference>
<evidence type="ECO:0000313" key="4">
    <source>
        <dbReference type="Proteomes" id="UP001177140"/>
    </source>
</evidence>
<evidence type="ECO:0000259" key="2">
    <source>
        <dbReference type="Pfam" id="PF20073"/>
    </source>
</evidence>
<dbReference type="Gene3D" id="3.40.50.300">
    <property type="entry name" value="P-loop containing nucleotide triphosphate hydrolases"/>
    <property type="match status" value="1"/>
</dbReference>
<dbReference type="Pfam" id="PF13086">
    <property type="entry name" value="AAA_11"/>
    <property type="match status" value="1"/>
</dbReference>
<organism evidence="3 4">
    <name type="scientific">Papaver nudicaule</name>
    <name type="common">Iceland poppy</name>
    <dbReference type="NCBI Taxonomy" id="74823"/>
    <lineage>
        <taxon>Eukaryota</taxon>
        <taxon>Viridiplantae</taxon>
        <taxon>Streptophyta</taxon>
        <taxon>Embryophyta</taxon>
        <taxon>Tracheophyta</taxon>
        <taxon>Spermatophyta</taxon>
        <taxon>Magnoliopsida</taxon>
        <taxon>Ranunculales</taxon>
        <taxon>Papaveraceae</taxon>
        <taxon>Papaveroideae</taxon>
        <taxon>Papaver</taxon>
    </lineage>
</organism>
<name>A0AA41RVK2_PAPNU</name>
<dbReference type="Proteomes" id="UP001177140">
    <property type="component" value="Unassembled WGS sequence"/>
</dbReference>
<dbReference type="AlphaFoldDB" id="A0AA41RVK2"/>
<dbReference type="InterPro" id="IPR045055">
    <property type="entry name" value="DNA2/NAM7-like"/>
</dbReference>